<sequence length="249" mass="28682">MLVLYDITSEIPHRAWSPNTWKTRFCLNYKAIPYRTEWIEYPDIEPLCIERGIPPTGHWADGKPRYTLPAIHDPSTGTYIADSLLIAEYLDKTYPDTPRIFPHGLEALQLGFVKSFLTQLDSIWTSIVPQIANYLSPRSLEYFRRTREKSFDKQLEDIAPVGQAQVEAWDLFKRGLGVVNGWLEKNSTSGPFVMGDTVSWADFVVGGYLIWMKIVWGEDSQQWKDISSWGEGRWGALIEGLKKYSEIRE</sequence>
<reference evidence="2 3" key="1">
    <citation type="submission" date="2014-04" db="EMBL/GenBank/DDBJ databases">
        <authorList>
            <consortium name="DOE Joint Genome Institute"/>
            <person name="Kuo A."/>
            <person name="Kohler A."/>
            <person name="Nagy L.G."/>
            <person name="Floudas D."/>
            <person name="Copeland A."/>
            <person name="Barry K.W."/>
            <person name="Cichocki N."/>
            <person name="Veneault-Fourrey C."/>
            <person name="LaButti K."/>
            <person name="Lindquist E.A."/>
            <person name="Lipzen A."/>
            <person name="Lundell T."/>
            <person name="Morin E."/>
            <person name="Murat C."/>
            <person name="Sun H."/>
            <person name="Tunlid A."/>
            <person name="Henrissat B."/>
            <person name="Grigoriev I.V."/>
            <person name="Hibbett D.S."/>
            <person name="Martin F."/>
            <person name="Nordberg H.P."/>
            <person name="Cantor M.N."/>
            <person name="Hua S.X."/>
        </authorList>
    </citation>
    <scope>NUCLEOTIDE SEQUENCE [LARGE SCALE GENOMIC DNA]</scope>
    <source>
        <strain evidence="2 3">LaAM-08-1</strain>
    </source>
</reference>
<gene>
    <name evidence="2" type="ORF">K443DRAFT_681806</name>
</gene>
<dbReference type="Gene3D" id="1.20.1050.10">
    <property type="match status" value="1"/>
</dbReference>
<evidence type="ECO:0000313" key="3">
    <source>
        <dbReference type="Proteomes" id="UP000054477"/>
    </source>
</evidence>
<name>A0A0C9WLA5_9AGAR</name>
<dbReference type="Gene3D" id="3.40.30.10">
    <property type="entry name" value="Glutaredoxin"/>
    <property type="match status" value="1"/>
</dbReference>
<keyword evidence="3" id="KW-1185">Reference proteome</keyword>
<protein>
    <submittedName>
        <fullName evidence="2">Unplaced genomic scaffold K443scaffold_167, whole genome shotgun sequence</fullName>
    </submittedName>
</protein>
<dbReference type="AlphaFoldDB" id="A0A0C9WLA5"/>
<dbReference type="Proteomes" id="UP000054477">
    <property type="component" value="Unassembled WGS sequence"/>
</dbReference>
<dbReference type="PROSITE" id="PS50404">
    <property type="entry name" value="GST_NTER"/>
    <property type="match status" value="1"/>
</dbReference>
<organism evidence="2 3">
    <name type="scientific">Laccaria amethystina LaAM-08-1</name>
    <dbReference type="NCBI Taxonomy" id="1095629"/>
    <lineage>
        <taxon>Eukaryota</taxon>
        <taxon>Fungi</taxon>
        <taxon>Dikarya</taxon>
        <taxon>Basidiomycota</taxon>
        <taxon>Agaricomycotina</taxon>
        <taxon>Agaricomycetes</taxon>
        <taxon>Agaricomycetidae</taxon>
        <taxon>Agaricales</taxon>
        <taxon>Agaricineae</taxon>
        <taxon>Hydnangiaceae</taxon>
        <taxon>Laccaria</taxon>
    </lineage>
</organism>
<dbReference type="SUPFAM" id="SSF47616">
    <property type="entry name" value="GST C-terminal domain-like"/>
    <property type="match status" value="1"/>
</dbReference>
<dbReference type="SUPFAM" id="SSF52833">
    <property type="entry name" value="Thioredoxin-like"/>
    <property type="match status" value="1"/>
</dbReference>
<dbReference type="Pfam" id="PF22041">
    <property type="entry name" value="GST_C_7"/>
    <property type="match status" value="1"/>
</dbReference>
<dbReference type="InterPro" id="IPR036249">
    <property type="entry name" value="Thioredoxin-like_sf"/>
</dbReference>
<accession>A0A0C9WLA5</accession>
<dbReference type="Pfam" id="PF13409">
    <property type="entry name" value="GST_N_2"/>
    <property type="match status" value="1"/>
</dbReference>
<proteinExistence type="predicted"/>
<dbReference type="InterPro" id="IPR036282">
    <property type="entry name" value="Glutathione-S-Trfase_C_sf"/>
</dbReference>
<dbReference type="EMBL" id="KN838702">
    <property type="protein sequence ID" value="KIJ97084.1"/>
    <property type="molecule type" value="Genomic_DNA"/>
</dbReference>
<dbReference type="InterPro" id="IPR054416">
    <property type="entry name" value="GST_UstS-like_C"/>
</dbReference>
<reference evidence="3" key="2">
    <citation type="submission" date="2015-01" db="EMBL/GenBank/DDBJ databases">
        <title>Evolutionary Origins and Diversification of the Mycorrhizal Mutualists.</title>
        <authorList>
            <consortium name="DOE Joint Genome Institute"/>
            <consortium name="Mycorrhizal Genomics Consortium"/>
            <person name="Kohler A."/>
            <person name="Kuo A."/>
            <person name="Nagy L.G."/>
            <person name="Floudas D."/>
            <person name="Copeland A."/>
            <person name="Barry K.W."/>
            <person name="Cichocki N."/>
            <person name="Veneault-Fourrey C."/>
            <person name="LaButti K."/>
            <person name="Lindquist E.A."/>
            <person name="Lipzen A."/>
            <person name="Lundell T."/>
            <person name="Morin E."/>
            <person name="Murat C."/>
            <person name="Riley R."/>
            <person name="Ohm R."/>
            <person name="Sun H."/>
            <person name="Tunlid A."/>
            <person name="Henrissat B."/>
            <person name="Grigoriev I.V."/>
            <person name="Hibbett D.S."/>
            <person name="Martin F."/>
        </authorList>
    </citation>
    <scope>NUCLEOTIDE SEQUENCE [LARGE SCALE GENOMIC DNA]</scope>
    <source>
        <strain evidence="3">LaAM-08-1</strain>
    </source>
</reference>
<feature type="domain" description="GST N-terminal" evidence="1">
    <location>
        <begin position="7"/>
        <end position="98"/>
    </location>
</feature>
<dbReference type="HOGENOM" id="CLU_011226_4_0_1"/>
<dbReference type="CDD" id="cd03038">
    <property type="entry name" value="GST_N_etherase_LigE"/>
    <property type="match status" value="1"/>
</dbReference>
<dbReference type="OrthoDB" id="4951845at2759"/>
<evidence type="ECO:0000313" key="2">
    <source>
        <dbReference type="EMBL" id="KIJ97084.1"/>
    </source>
</evidence>
<evidence type="ECO:0000259" key="1">
    <source>
        <dbReference type="PROSITE" id="PS50404"/>
    </source>
</evidence>
<dbReference type="InterPro" id="IPR004045">
    <property type="entry name" value="Glutathione_S-Trfase_N"/>
</dbReference>